<evidence type="ECO:0000259" key="7">
    <source>
        <dbReference type="PROSITE" id="PS50178"/>
    </source>
</evidence>
<gene>
    <name evidence="8" type="ORF">PR001_g8349</name>
</gene>
<reference evidence="8 9" key="1">
    <citation type="submission" date="2018-09" db="EMBL/GenBank/DDBJ databases">
        <title>Genomic investigation of the strawberry pathogen Phytophthora fragariae indicates pathogenicity is determined by transcriptional variation in three key races.</title>
        <authorList>
            <person name="Adams T.M."/>
            <person name="Armitage A.D."/>
            <person name="Sobczyk M.K."/>
            <person name="Bates H.J."/>
            <person name="Dunwell J.M."/>
            <person name="Nellist C.F."/>
            <person name="Harrison R.J."/>
        </authorList>
    </citation>
    <scope>NUCLEOTIDE SEQUENCE [LARGE SCALE GENOMIC DNA]</scope>
    <source>
        <strain evidence="8 9">SCRP249</strain>
    </source>
</reference>
<dbReference type="GO" id="GO:0008270">
    <property type="term" value="F:zinc ion binding"/>
    <property type="evidence" value="ECO:0007669"/>
    <property type="project" value="UniProtKB-KW"/>
</dbReference>
<dbReference type="InterPro" id="IPR023393">
    <property type="entry name" value="START-like_dom_sf"/>
</dbReference>
<dbReference type="InterPro" id="IPR017455">
    <property type="entry name" value="Znf_FYVE-rel"/>
</dbReference>
<dbReference type="PANTHER" id="PTHR13510">
    <property type="entry name" value="FYVE-FINGER-CONTAINING RAB5 EFFECTOR PROTEIN RABENOSYN-5-RELATED"/>
    <property type="match status" value="1"/>
</dbReference>
<dbReference type="Proteomes" id="UP000429607">
    <property type="component" value="Unassembled WGS sequence"/>
</dbReference>
<feature type="region of interest" description="Disordered" evidence="6">
    <location>
        <begin position="441"/>
        <end position="466"/>
    </location>
</feature>
<evidence type="ECO:0000313" key="9">
    <source>
        <dbReference type="Proteomes" id="UP000429607"/>
    </source>
</evidence>
<feature type="coiled-coil region" evidence="5">
    <location>
        <begin position="544"/>
        <end position="571"/>
    </location>
</feature>
<evidence type="ECO:0000256" key="2">
    <source>
        <dbReference type="ARBA" id="ARBA00022771"/>
    </source>
</evidence>
<dbReference type="SUPFAM" id="SSF57903">
    <property type="entry name" value="FYVE/PHD zinc finger"/>
    <property type="match status" value="1"/>
</dbReference>
<keyword evidence="2 4" id="KW-0863">Zinc-finger</keyword>
<dbReference type="EMBL" id="QXFV01000439">
    <property type="protein sequence ID" value="KAE9037507.1"/>
    <property type="molecule type" value="Genomic_DNA"/>
</dbReference>
<evidence type="ECO:0000256" key="1">
    <source>
        <dbReference type="ARBA" id="ARBA00022723"/>
    </source>
</evidence>
<dbReference type="CDD" id="cd00065">
    <property type="entry name" value="FYVE_like_SF"/>
    <property type="match status" value="1"/>
</dbReference>
<feature type="compositionally biased region" description="Polar residues" evidence="6">
    <location>
        <begin position="82"/>
        <end position="97"/>
    </location>
</feature>
<dbReference type="PANTHER" id="PTHR13510:SF44">
    <property type="entry name" value="RABENOSYN-5"/>
    <property type="match status" value="1"/>
</dbReference>
<evidence type="ECO:0000256" key="4">
    <source>
        <dbReference type="PROSITE-ProRule" id="PRU00091"/>
    </source>
</evidence>
<evidence type="ECO:0000256" key="3">
    <source>
        <dbReference type="ARBA" id="ARBA00022833"/>
    </source>
</evidence>
<proteinExistence type="predicted"/>
<organism evidence="8 9">
    <name type="scientific">Phytophthora rubi</name>
    <dbReference type="NCBI Taxonomy" id="129364"/>
    <lineage>
        <taxon>Eukaryota</taxon>
        <taxon>Sar</taxon>
        <taxon>Stramenopiles</taxon>
        <taxon>Oomycota</taxon>
        <taxon>Peronosporomycetes</taxon>
        <taxon>Peronosporales</taxon>
        <taxon>Peronosporaceae</taxon>
        <taxon>Phytophthora</taxon>
    </lineage>
</organism>
<dbReference type="Gene3D" id="3.30.40.10">
    <property type="entry name" value="Zinc/RING finger domain, C3HC4 (zinc finger)"/>
    <property type="match status" value="1"/>
</dbReference>
<keyword evidence="3" id="KW-0862">Zinc</keyword>
<dbReference type="InterPro" id="IPR011011">
    <property type="entry name" value="Znf_FYVE_PHD"/>
</dbReference>
<evidence type="ECO:0000313" key="8">
    <source>
        <dbReference type="EMBL" id="KAE9037507.1"/>
    </source>
</evidence>
<dbReference type="InterPro" id="IPR013083">
    <property type="entry name" value="Znf_RING/FYVE/PHD"/>
</dbReference>
<dbReference type="AlphaFoldDB" id="A0A6A3N095"/>
<dbReference type="PROSITE" id="PS50178">
    <property type="entry name" value="ZF_FYVE"/>
    <property type="match status" value="1"/>
</dbReference>
<dbReference type="InterPro" id="IPR052727">
    <property type="entry name" value="Rab4/Rab5_effector"/>
</dbReference>
<comment type="caution">
    <text evidence="8">The sequence shown here is derived from an EMBL/GenBank/DDBJ whole genome shotgun (WGS) entry which is preliminary data.</text>
</comment>
<keyword evidence="5" id="KW-0175">Coiled coil</keyword>
<protein>
    <recommendedName>
        <fullName evidence="7">FYVE-type domain-containing protein</fullName>
    </recommendedName>
</protein>
<dbReference type="Gene3D" id="3.30.530.20">
    <property type="match status" value="1"/>
</dbReference>
<accession>A0A6A3N095</accession>
<name>A0A6A3N095_9STRA</name>
<sequence>MKFPLSRAPFGAYPSLSAAQAEQIKLMVQQTLAETLAEYEAHQHKQRRLLPRSHYKTVKKVENLVCYRQRSGVTPEQAPVSRPSSVHTNSASRTSPTAVYASASDSDAIPKLVTVGTMVGTLDDVMLGLLATDATSTFIRASYTNEELLDAELLHCIESPTPEKPFQFCGVKWHVVELTKITSNRDFVFVEASGVIDRPNGERVGYHIMHSVDLPGLGELLEKYQVLRARVMSCHLFRQLQNNTVDVYMKGLVDPRGHMPAAVAIASTVSALLKLGQAVECSHSKKLEHLLELKSAGLSSRVSHMSVRSSGSFRSMKANGSAKPCAVCSTTLHLFRSVAHCELCSKAVCSRCRVTRRLSYCVGPKALKQKNTIFCTTCVARGSAYSAADVARAEVSAQTSAKKTALNGLNSLVSRQRRRFQTSSTRSSNYTVLSSSTYSRLETSVEESEEEAQRRGLRADANSGRVRRRSLTHPAVLNDKEKLADLDLTISLSVVSSSMDEDCYESEEGRRKTQPPSAFSGLPECERVDLLGSSMPPKPSAPAMASQLRRQRELMRRMEELRQNAESVYQLTWRNTQSMQLQSQSVCAITAEMDIELD</sequence>
<feature type="region of interest" description="Disordered" evidence="6">
    <location>
        <begin position="72"/>
        <end position="97"/>
    </location>
</feature>
<feature type="domain" description="FYVE-type" evidence="7">
    <location>
        <begin position="319"/>
        <end position="383"/>
    </location>
</feature>
<evidence type="ECO:0000256" key="6">
    <source>
        <dbReference type="SAM" id="MobiDB-lite"/>
    </source>
</evidence>
<evidence type="ECO:0000256" key="5">
    <source>
        <dbReference type="SAM" id="Coils"/>
    </source>
</evidence>
<keyword evidence="1" id="KW-0479">Metal-binding</keyword>